<gene>
    <name evidence="1" type="ORF">B0T10DRAFT_236571</name>
</gene>
<evidence type="ECO:0000313" key="2">
    <source>
        <dbReference type="Proteomes" id="UP000777438"/>
    </source>
</evidence>
<evidence type="ECO:0000313" key="1">
    <source>
        <dbReference type="EMBL" id="KAH6871896.1"/>
    </source>
</evidence>
<dbReference type="Proteomes" id="UP000777438">
    <property type="component" value="Unassembled WGS sequence"/>
</dbReference>
<reference evidence="1 2" key="1">
    <citation type="journal article" date="2021" name="Nat. Commun.">
        <title>Genetic determinants of endophytism in the Arabidopsis root mycobiome.</title>
        <authorList>
            <person name="Mesny F."/>
            <person name="Miyauchi S."/>
            <person name="Thiergart T."/>
            <person name="Pickel B."/>
            <person name="Atanasova L."/>
            <person name="Karlsson M."/>
            <person name="Huettel B."/>
            <person name="Barry K.W."/>
            <person name="Haridas S."/>
            <person name="Chen C."/>
            <person name="Bauer D."/>
            <person name="Andreopoulos W."/>
            <person name="Pangilinan J."/>
            <person name="LaButti K."/>
            <person name="Riley R."/>
            <person name="Lipzen A."/>
            <person name="Clum A."/>
            <person name="Drula E."/>
            <person name="Henrissat B."/>
            <person name="Kohler A."/>
            <person name="Grigoriev I.V."/>
            <person name="Martin F.M."/>
            <person name="Hacquard S."/>
        </authorList>
    </citation>
    <scope>NUCLEOTIDE SEQUENCE [LARGE SCALE GENOMIC DNA]</scope>
    <source>
        <strain evidence="1 2">MPI-CAGE-CH-0241</strain>
    </source>
</reference>
<protein>
    <submittedName>
        <fullName evidence="1">Uncharacterized protein</fullName>
    </submittedName>
</protein>
<keyword evidence="2" id="KW-1185">Reference proteome</keyword>
<proteinExistence type="predicted"/>
<sequence length="133" mass="14890">MHHTPISDATCKMCGTPDDNSIPIFKLLDEALLPMIQIREKPTCQEAGLPEVPIRWTLRDADVACSRLEGQTNSNGAKCTARREHREKTEDWVNVALSDLVEERDYLRAYGVKGYLPKSIAKVGELAKEARPV</sequence>
<accession>A0A9P8VRS1</accession>
<dbReference type="OrthoDB" id="5296889at2759"/>
<dbReference type="EMBL" id="JAGPYM010000049">
    <property type="protein sequence ID" value="KAH6871896.1"/>
    <property type="molecule type" value="Genomic_DNA"/>
</dbReference>
<organism evidence="1 2">
    <name type="scientific">Thelonectria olida</name>
    <dbReference type="NCBI Taxonomy" id="1576542"/>
    <lineage>
        <taxon>Eukaryota</taxon>
        <taxon>Fungi</taxon>
        <taxon>Dikarya</taxon>
        <taxon>Ascomycota</taxon>
        <taxon>Pezizomycotina</taxon>
        <taxon>Sordariomycetes</taxon>
        <taxon>Hypocreomycetidae</taxon>
        <taxon>Hypocreales</taxon>
        <taxon>Nectriaceae</taxon>
        <taxon>Thelonectria</taxon>
    </lineage>
</organism>
<comment type="caution">
    <text evidence="1">The sequence shown here is derived from an EMBL/GenBank/DDBJ whole genome shotgun (WGS) entry which is preliminary data.</text>
</comment>
<dbReference type="AlphaFoldDB" id="A0A9P8VRS1"/>
<name>A0A9P8VRS1_9HYPO</name>